<reference evidence="2" key="1">
    <citation type="submission" date="2018-05" db="EMBL/GenBank/DDBJ databases">
        <authorList>
            <person name="Lanie J.A."/>
            <person name="Ng W.-L."/>
            <person name="Kazmierczak K.M."/>
            <person name="Andrzejewski T.M."/>
            <person name="Davidsen T.M."/>
            <person name="Wayne K.J."/>
            <person name="Tettelin H."/>
            <person name="Glass J.I."/>
            <person name="Rusch D."/>
            <person name="Podicherti R."/>
            <person name="Tsui H.-C.T."/>
            <person name="Winkler M.E."/>
        </authorList>
    </citation>
    <scope>NUCLEOTIDE SEQUENCE</scope>
</reference>
<name>A0A382T0N8_9ZZZZ</name>
<proteinExistence type="predicted"/>
<dbReference type="InterPro" id="IPR002562">
    <property type="entry name" value="3'-5'_exonuclease_dom"/>
</dbReference>
<dbReference type="EMBL" id="UINC01132461">
    <property type="protein sequence ID" value="SVD14801.1"/>
    <property type="molecule type" value="Genomic_DNA"/>
</dbReference>
<accession>A0A382T0N8</accession>
<dbReference type="PANTHER" id="PTHR47649:SF1">
    <property type="entry name" value="RIBONUCLEASE D"/>
    <property type="match status" value="1"/>
</dbReference>
<dbReference type="GO" id="GO:0008408">
    <property type="term" value="F:3'-5' exonuclease activity"/>
    <property type="evidence" value="ECO:0007669"/>
    <property type="project" value="InterPro"/>
</dbReference>
<dbReference type="Pfam" id="PF01612">
    <property type="entry name" value="DNA_pol_A_exo1"/>
    <property type="match status" value="1"/>
</dbReference>
<sequence length="213" mass="23946">MTVTSHADRHPLWIDGQADLDAWIEHAESAPWLGVDTEFERVRTFFPRLCLLQMATPDQAVCIDPLADLDWDGIRELITQSQPTKIFHAARQDLEVLHHDLSVLPANVFDTQMAGALCGYGEQVGYAPLVKEICDVSLPKAFTRTPWCRRPLSSEEIQYALDDVHYLGILYETLHAALRQQGRLSWLTDDCAALVSNEALQQAEAAPINRVLK</sequence>
<dbReference type="InterPro" id="IPR036397">
    <property type="entry name" value="RNaseH_sf"/>
</dbReference>
<dbReference type="Gene3D" id="3.30.420.10">
    <property type="entry name" value="Ribonuclease H-like superfamily/Ribonuclease H"/>
    <property type="match status" value="1"/>
</dbReference>
<evidence type="ECO:0000313" key="2">
    <source>
        <dbReference type="EMBL" id="SVD14801.1"/>
    </source>
</evidence>
<evidence type="ECO:0000259" key="1">
    <source>
        <dbReference type="SMART" id="SM00474"/>
    </source>
</evidence>
<dbReference type="GO" id="GO:0006139">
    <property type="term" value="P:nucleobase-containing compound metabolic process"/>
    <property type="evidence" value="ECO:0007669"/>
    <property type="project" value="InterPro"/>
</dbReference>
<organism evidence="2">
    <name type="scientific">marine metagenome</name>
    <dbReference type="NCBI Taxonomy" id="408172"/>
    <lineage>
        <taxon>unclassified sequences</taxon>
        <taxon>metagenomes</taxon>
        <taxon>ecological metagenomes</taxon>
    </lineage>
</organism>
<feature type="non-terminal residue" evidence="2">
    <location>
        <position position="213"/>
    </location>
</feature>
<dbReference type="SMART" id="SM00474">
    <property type="entry name" value="35EXOc"/>
    <property type="match status" value="1"/>
</dbReference>
<dbReference type="AlphaFoldDB" id="A0A382T0N8"/>
<protein>
    <recommendedName>
        <fullName evidence="1">3'-5' exonuclease domain-containing protein</fullName>
    </recommendedName>
</protein>
<feature type="domain" description="3'-5' exonuclease" evidence="1">
    <location>
        <begin position="11"/>
        <end position="179"/>
    </location>
</feature>
<dbReference type="InterPro" id="IPR051086">
    <property type="entry name" value="RNase_D-like"/>
</dbReference>
<dbReference type="CDD" id="cd06142">
    <property type="entry name" value="RNaseD_exo"/>
    <property type="match status" value="1"/>
</dbReference>
<dbReference type="GO" id="GO:0003676">
    <property type="term" value="F:nucleic acid binding"/>
    <property type="evidence" value="ECO:0007669"/>
    <property type="project" value="InterPro"/>
</dbReference>
<gene>
    <name evidence="2" type="ORF">METZ01_LOCUS367655</name>
</gene>
<dbReference type="InterPro" id="IPR012337">
    <property type="entry name" value="RNaseH-like_sf"/>
</dbReference>
<dbReference type="PANTHER" id="PTHR47649">
    <property type="entry name" value="RIBONUCLEASE D"/>
    <property type="match status" value="1"/>
</dbReference>
<dbReference type="SUPFAM" id="SSF53098">
    <property type="entry name" value="Ribonuclease H-like"/>
    <property type="match status" value="1"/>
</dbReference>